<dbReference type="InterPro" id="IPR052895">
    <property type="entry name" value="HetReg/Transcr_Mod"/>
</dbReference>
<dbReference type="PANTHER" id="PTHR24148:SF64">
    <property type="entry name" value="HETEROKARYON INCOMPATIBILITY DOMAIN-CONTAINING PROTEIN"/>
    <property type="match status" value="1"/>
</dbReference>
<keyword evidence="2" id="KW-1185">Reference proteome</keyword>
<dbReference type="Proteomes" id="UP001175226">
    <property type="component" value="Unassembled WGS sequence"/>
</dbReference>
<gene>
    <name evidence="1" type="ORF">EV421DRAFT_180132</name>
</gene>
<comment type="caution">
    <text evidence="1">The sequence shown here is derived from an EMBL/GenBank/DDBJ whole genome shotgun (WGS) entry which is preliminary data.</text>
</comment>
<dbReference type="AlphaFoldDB" id="A0AA39MUU9"/>
<evidence type="ECO:0000313" key="1">
    <source>
        <dbReference type="EMBL" id="KAK0447063.1"/>
    </source>
</evidence>
<evidence type="ECO:0000313" key="2">
    <source>
        <dbReference type="Proteomes" id="UP001175226"/>
    </source>
</evidence>
<accession>A0AA39MUU9</accession>
<reference evidence="1" key="1">
    <citation type="submission" date="2023-06" db="EMBL/GenBank/DDBJ databases">
        <authorList>
            <consortium name="Lawrence Berkeley National Laboratory"/>
            <person name="Ahrendt S."/>
            <person name="Sahu N."/>
            <person name="Indic B."/>
            <person name="Wong-Bajracharya J."/>
            <person name="Merenyi Z."/>
            <person name="Ke H.-M."/>
            <person name="Monk M."/>
            <person name="Kocsube S."/>
            <person name="Drula E."/>
            <person name="Lipzen A."/>
            <person name="Balint B."/>
            <person name="Henrissat B."/>
            <person name="Andreopoulos B."/>
            <person name="Martin F.M."/>
            <person name="Harder C.B."/>
            <person name="Rigling D."/>
            <person name="Ford K.L."/>
            <person name="Foster G.D."/>
            <person name="Pangilinan J."/>
            <person name="Papanicolaou A."/>
            <person name="Barry K."/>
            <person name="LaButti K."/>
            <person name="Viragh M."/>
            <person name="Koriabine M."/>
            <person name="Yan M."/>
            <person name="Riley R."/>
            <person name="Champramary S."/>
            <person name="Plett K.L."/>
            <person name="Tsai I.J."/>
            <person name="Slot J."/>
            <person name="Sipos G."/>
            <person name="Plett J."/>
            <person name="Nagy L.G."/>
            <person name="Grigoriev I.V."/>
        </authorList>
    </citation>
    <scope>NUCLEOTIDE SEQUENCE</scope>
    <source>
        <strain evidence="1">FPL87.14</strain>
    </source>
</reference>
<name>A0AA39MUU9_9AGAR</name>
<evidence type="ECO:0008006" key="3">
    <source>
        <dbReference type="Google" id="ProtNLM"/>
    </source>
</evidence>
<dbReference type="PANTHER" id="PTHR24148">
    <property type="entry name" value="ANKYRIN REPEAT DOMAIN-CONTAINING PROTEIN 39 HOMOLOG-RELATED"/>
    <property type="match status" value="1"/>
</dbReference>
<proteinExistence type="predicted"/>
<sequence>MDRILKILNTTLRTSYTLDDHDSILQSVFQSFIARDYDFGILYANVRPYWYDLTFIEHISELWMKDQERRQGCLTNNGISLDFPCRRVWDLYANRVVLYWVTHCWLPFPISHAWMAKEDRFDLWTPINCYEWPVPIPKDADLNLIRIEMLNQQGLVPGQSVEYVWLDVLCLRQTDGQREDLRTEEWKVDVPTIGSLYCNSSVWYVVYYLSGLGRPLSLKPGDLENERNWFNRAWTLQETAKHPIIGGSTDIELITDNDVKAKLKEKLQSVERTREAGVFYFLWQMQIRKSTKPLDKVAGLAYLLCGDSSESRYIPIYDETQSQEDAWDTLVDAMKPSHKLELLFIYPEPGNGPQRWRPSWKQVMERRILYPDRYCRDPLQQLRIRKPETGDFLYEGPCIKSGFVSGLAYGSYEEGKPRQGELIIQDGPGAPHEFNVFAHHAFPIPDGWYTLIGLKYSWTTEELPLHMHCSPSWVVGWQRWDRRFEKLSVIDITLVDSNRKLWRSSTYLLI</sequence>
<protein>
    <recommendedName>
        <fullName evidence="3">Heterokaryon incompatibility domain-containing protein</fullName>
    </recommendedName>
</protein>
<dbReference type="EMBL" id="JAUEPT010000012">
    <property type="protein sequence ID" value="KAK0447063.1"/>
    <property type="molecule type" value="Genomic_DNA"/>
</dbReference>
<organism evidence="1 2">
    <name type="scientific">Armillaria borealis</name>
    <dbReference type="NCBI Taxonomy" id="47425"/>
    <lineage>
        <taxon>Eukaryota</taxon>
        <taxon>Fungi</taxon>
        <taxon>Dikarya</taxon>
        <taxon>Basidiomycota</taxon>
        <taxon>Agaricomycotina</taxon>
        <taxon>Agaricomycetes</taxon>
        <taxon>Agaricomycetidae</taxon>
        <taxon>Agaricales</taxon>
        <taxon>Marasmiineae</taxon>
        <taxon>Physalacriaceae</taxon>
        <taxon>Armillaria</taxon>
    </lineage>
</organism>